<evidence type="ECO:0000313" key="1">
    <source>
        <dbReference type="EMBL" id="EHK96647.1"/>
    </source>
</evidence>
<accession>H0EXT7</accession>
<proteinExistence type="predicted"/>
<dbReference type="AlphaFoldDB" id="H0EXT7"/>
<sequence>MAVLIFEPDVKMRLGSARAHNAPFSRSDSYKMIFAILLQIAGWRGMQQQCWAHRLMVHGSLLGRRDENSEIEPTRKCRGQLSVFQQRHLWPEQGIRWVGVLVL</sequence>
<protein>
    <submittedName>
        <fullName evidence="1">Uncharacterized protein</fullName>
    </submittedName>
</protein>
<gene>
    <name evidence="1" type="ORF">M7I_7627</name>
</gene>
<dbReference type="EMBL" id="AGUE01000230">
    <property type="protein sequence ID" value="EHK96647.1"/>
    <property type="molecule type" value="Genomic_DNA"/>
</dbReference>
<dbReference type="InParanoid" id="H0EXT7"/>
<keyword evidence="2" id="KW-1185">Reference proteome</keyword>
<name>H0EXT7_GLAL7</name>
<reference evidence="1 2" key="1">
    <citation type="journal article" date="2012" name="Eukaryot. Cell">
        <title>Genome sequence of the fungus Glarea lozoyensis: the first genome sequence of a species from the Helotiaceae family.</title>
        <authorList>
            <person name="Youssar L."/>
            <person name="Gruening B.A."/>
            <person name="Erxleben A."/>
            <person name="Guenther S."/>
            <person name="Huettel W."/>
        </authorList>
    </citation>
    <scope>NUCLEOTIDE SEQUENCE [LARGE SCALE GENOMIC DNA]</scope>
    <source>
        <strain evidence="2">ATCC 74030 / MF5533</strain>
    </source>
</reference>
<organism evidence="1 2">
    <name type="scientific">Glarea lozoyensis (strain ATCC 74030 / MF5533)</name>
    <dbReference type="NCBI Taxonomy" id="1104152"/>
    <lineage>
        <taxon>Eukaryota</taxon>
        <taxon>Fungi</taxon>
        <taxon>Dikarya</taxon>
        <taxon>Ascomycota</taxon>
        <taxon>Pezizomycotina</taxon>
        <taxon>Leotiomycetes</taxon>
        <taxon>Helotiales</taxon>
        <taxon>Helotiaceae</taxon>
        <taxon>Glarea</taxon>
    </lineage>
</organism>
<comment type="caution">
    <text evidence="1">The sequence shown here is derived from an EMBL/GenBank/DDBJ whole genome shotgun (WGS) entry which is preliminary data.</text>
</comment>
<evidence type="ECO:0000313" key="2">
    <source>
        <dbReference type="Proteomes" id="UP000005446"/>
    </source>
</evidence>
<dbReference type="HOGENOM" id="CLU_2264042_0_0_1"/>
<dbReference type="Proteomes" id="UP000005446">
    <property type="component" value="Unassembled WGS sequence"/>
</dbReference>